<feature type="domain" description="PucR C-terminal helix-turn-helix" evidence="1">
    <location>
        <begin position="106"/>
        <end position="163"/>
    </location>
</feature>
<sequence>MIVLLEKTPSYQNWQNWETDFKKDDHQLAAQCVVVEAALVDGVGGIQRLYQLVSQYLPAARTILPYRLFLNQADLEFARGCQRELQEEGTEVIRWQKRLDSMQHNLVETLMAFLLDTPQNIEQAGDLLYVHRNTIKYRLNKISNRFGFVPGVMPESFELYQALGVHRLLRGNDDPGELGE</sequence>
<name>A0A099YE71_LIMMU</name>
<dbReference type="PANTHER" id="PTHR33744">
    <property type="entry name" value="CARBOHYDRATE DIACID REGULATOR"/>
    <property type="match status" value="1"/>
</dbReference>
<dbReference type="EMBL" id="JROC01000032">
    <property type="protein sequence ID" value="KGL66865.1"/>
    <property type="molecule type" value="Genomic_DNA"/>
</dbReference>
<gene>
    <name evidence="2" type="ORF">LX03_06160</name>
</gene>
<dbReference type="InterPro" id="IPR051448">
    <property type="entry name" value="CdaR-like_regulators"/>
</dbReference>
<dbReference type="InterPro" id="IPR042070">
    <property type="entry name" value="PucR_C-HTH_sf"/>
</dbReference>
<dbReference type="Proteomes" id="UP000030001">
    <property type="component" value="Unassembled WGS sequence"/>
</dbReference>
<dbReference type="InterPro" id="IPR025736">
    <property type="entry name" value="PucR_C-HTH_dom"/>
</dbReference>
<comment type="caution">
    <text evidence="2">The sequence shown here is derived from an EMBL/GenBank/DDBJ whole genome shotgun (WGS) entry which is preliminary data.</text>
</comment>
<reference evidence="2 3" key="1">
    <citation type="submission" date="2014-09" db="EMBL/GenBank/DDBJ databases">
        <title>Lactobacillus mucosae CRL573 Genome Sequencing.</title>
        <authorList>
            <person name="Bleckwedel J."/>
            <person name="Teran L.C."/>
            <person name="Bonacina J."/>
            <person name="Saavedra L."/>
            <person name="Mozzi F.B."/>
            <person name="Raya R.R."/>
        </authorList>
    </citation>
    <scope>NUCLEOTIDE SEQUENCE [LARGE SCALE GENOMIC DNA]</scope>
    <source>
        <strain evidence="2 3">CRL573</strain>
    </source>
</reference>
<accession>A0A099YE71</accession>
<dbReference type="Pfam" id="PF13556">
    <property type="entry name" value="HTH_30"/>
    <property type="match status" value="1"/>
</dbReference>
<dbReference type="PANTHER" id="PTHR33744:SF16">
    <property type="entry name" value="CARBOHYDRATE DIACID REGULATOR"/>
    <property type="match status" value="1"/>
</dbReference>
<organism evidence="2 3">
    <name type="scientific">Limosilactobacillus mucosae</name>
    <name type="common">Lactobacillus mucosae</name>
    <dbReference type="NCBI Taxonomy" id="97478"/>
    <lineage>
        <taxon>Bacteria</taxon>
        <taxon>Bacillati</taxon>
        <taxon>Bacillota</taxon>
        <taxon>Bacilli</taxon>
        <taxon>Lactobacillales</taxon>
        <taxon>Lactobacillaceae</taxon>
        <taxon>Limosilactobacillus</taxon>
    </lineage>
</organism>
<evidence type="ECO:0000313" key="2">
    <source>
        <dbReference type="EMBL" id="KGL66865.1"/>
    </source>
</evidence>
<evidence type="ECO:0000313" key="3">
    <source>
        <dbReference type="Proteomes" id="UP000030001"/>
    </source>
</evidence>
<protein>
    <recommendedName>
        <fullName evidence="1">PucR C-terminal helix-turn-helix domain-containing protein</fullName>
    </recommendedName>
</protein>
<evidence type="ECO:0000259" key="1">
    <source>
        <dbReference type="Pfam" id="PF13556"/>
    </source>
</evidence>
<dbReference type="AlphaFoldDB" id="A0A099YE71"/>
<proteinExistence type="predicted"/>
<dbReference type="Gene3D" id="1.10.10.2840">
    <property type="entry name" value="PucR C-terminal helix-turn-helix domain"/>
    <property type="match status" value="1"/>
</dbReference>